<evidence type="ECO:0000259" key="2">
    <source>
        <dbReference type="Pfam" id="PF14237"/>
    </source>
</evidence>
<evidence type="ECO:0000313" key="4">
    <source>
        <dbReference type="Proteomes" id="UP000321577"/>
    </source>
</evidence>
<dbReference type="Pfam" id="PF14237">
    <property type="entry name" value="GYF_2"/>
    <property type="match status" value="1"/>
</dbReference>
<comment type="caution">
    <text evidence="3">The sequence shown here is derived from an EMBL/GenBank/DDBJ whole genome shotgun (WGS) entry which is preliminary data.</text>
</comment>
<feature type="domain" description="GYF" evidence="2">
    <location>
        <begin position="3"/>
        <end position="48"/>
    </location>
</feature>
<gene>
    <name evidence="3" type="ORF">BGE01nite_15880</name>
</gene>
<evidence type="ECO:0000313" key="3">
    <source>
        <dbReference type="EMBL" id="GEP42297.1"/>
    </source>
</evidence>
<dbReference type="InterPro" id="IPR025640">
    <property type="entry name" value="GYF_2"/>
</dbReference>
<dbReference type="EMBL" id="BKAG01000009">
    <property type="protein sequence ID" value="GEP42297.1"/>
    <property type="molecule type" value="Genomic_DNA"/>
</dbReference>
<organism evidence="3 4">
    <name type="scientific">Brevifollis gellanilyticus</name>
    <dbReference type="NCBI Taxonomy" id="748831"/>
    <lineage>
        <taxon>Bacteria</taxon>
        <taxon>Pseudomonadati</taxon>
        <taxon>Verrucomicrobiota</taxon>
        <taxon>Verrucomicrobiia</taxon>
        <taxon>Verrucomicrobiales</taxon>
        <taxon>Verrucomicrobiaceae</taxon>
    </lineage>
</organism>
<sequence length="111" mass="12422">MTWFYNNDGMADGPHDEPAMLDFIQSGRLTSRTLIWHDGMPAWKEAGMLQAVWWQPAEEPIAKARLKRITVAPTSQDGTPSRRLPVPVAPTGEAPKAKVGILKRLFGRKEK</sequence>
<name>A0A512M6D3_9BACT</name>
<reference evidence="3 4" key="1">
    <citation type="submission" date="2019-07" db="EMBL/GenBank/DDBJ databases">
        <title>Whole genome shotgun sequence of Brevifollis gellanilyticus NBRC 108608.</title>
        <authorList>
            <person name="Hosoyama A."/>
            <person name="Uohara A."/>
            <person name="Ohji S."/>
            <person name="Ichikawa N."/>
        </authorList>
    </citation>
    <scope>NUCLEOTIDE SEQUENCE [LARGE SCALE GENOMIC DNA]</scope>
    <source>
        <strain evidence="3 4">NBRC 108608</strain>
    </source>
</reference>
<evidence type="ECO:0000256" key="1">
    <source>
        <dbReference type="SAM" id="MobiDB-lite"/>
    </source>
</evidence>
<dbReference type="AlphaFoldDB" id="A0A512M6D3"/>
<feature type="region of interest" description="Disordered" evidence="1">
    <location>
        <begin position="72"/>
        <end position="93"/>
    </location>
</feature>
<accession>A0A512M6D3</accession>
<dbReference type="RefSeq" id="WP_146849901.1">
    <property type="nucleotide sequence ID" value="NZ_BKAG01000009.1"/>
</dbReference>
<dbReference type="Proteomes" id="UP000321577">
    <property type="component" value="Unassembled WGS sequence"/>
</dbReference>
<dbReference type="OrthoDB" id="200422at2"/>
<keyword evidence="4" id="KW-1185">Reference proteome</keyword>
<proteinExistence type="predicted"/>
<protein>
    <recommendedName>
        <fullName evidence="2">GYF domain-containing protein</fullName>
    </recommendedName>
</protein>